<gene>
    <name evidence="1" type="ORF">B0T23DRAFT_154333</name>
</gene>
<dbReference type="GeneID" id="87870221"/>
<proteinExistence type="predicted"/>
<evidence type="ECO:0000313" key="2">
    <source>
        <dbReference type="Proteomes" id="UP001285908"/>
    </source>
</evidence>
<sequence>MQAPVPAVGWSSHLKVLPLHRTLPPWHLFSSVWQLRARSCVAQLCAIDQWCKAAVKIEAGITSLLPLSDPSLFSHVLSDSLLSVPRVLTVLADAESSMPSMLRLHPSRSITSISPCQAYTTAPRTLALTPKTGPRATTQSNTRLSERRLWSKTIWTNSGYSVPRLRCNLVLGGSRCC</sequence>
<comment type="caution">
    <text evidence="1">The sequence shown here is derived from an EMBL/GenBank/DDBJ whole genome shotgun (WGS) entry which is preliminary data.</text>
</comment>
<dbReference type="Proteomes" id="UP001285908">
    <property type="component" value="Unassembled WGS sequence"/>
</dbReference>
<keyword evidence="2" id="KW-1185">Reference proteome</keyword>
<dbReference type="RefSeq" id="XP_062693476.1">
    <property type="nucleotide sequence ID" value="XM_062832599.1"/>
</dbReference>
<name>A0AAJ0I8Q6_9PEZI</name>
<reference evidence="1 2" key="1">
    <citation type="journal article" date="2023" name="Mol. Phylogenet. Evol.">
        <title>Genome-scale phylogeny and comparative genomics of the fungal order Sordariales.</title>
        <authorList>
            <person name="Hensen N."/>
            <person name="Bonometti L."/>
            <person name="Westerberg I."/>
            <person name="Brannstrom I.O."/>
            <person name="Guillou S."/>
            <person name="Cros-Aarteil S."/>
            <person name="Calhoun S."/>
            <person name="Haridas S."/>
            <person name="Kuo A."/>
            <person name="Mondo S."/>
            <person name="Pangilinan J."/>
            <person name="Riley R."/>
            <person name="LaButti K."/>
            <person name="Andreopoulos B."/>
            <person name="Lipzen A."/>
            <person name="Chen C."/>
            <person name="Yan M."/>
            <person name="Daum C."/>
            <person name="Ng V."/>
            <person name="Clum A."/>
            <person name="Steindorff A."/>
            <person name="Ohm R.A."/>
            <person name="Martin F."/>
            <person name="Silar P."/>
            <person name="Natvig D.O."/>
            <person name="Lalanne C."/>
            <person name="Gautier V."/>
            <person name="Ament-Velasquez S.L."/>
            <person name="Kruys A."/>
            <person name="Hutchinson M.I."/>
            <person name="Powell A.J."/>
            <person name="Barry K."/>
            <person name="Miller A.N."/>
            <person name="Grigoriev I.V."/>
            <person name="Debuchy R."/>
            <person name="Gladieux P."/>
            <person name="Hiltunen Thoren M."/>
            <person name="Johannesson H."/>
        </authorList>
    </citation>
    <scope>NUCLEOTIDE SEQUENCE [LARGE SCALE GENOMIC DNA]</scope>
    <source>
        <strain evidence="1 2">FGSC 10403</strain>
    </source>
</reference>
<evidence type="ECO:0000313" key="1">
    <source>
        <dbReference type="EMBL" id="KAK3493018.1"/>
    </source>
</evidence>
<protein>
    <submittedName>
        <fullName evidence="1">Uncharacterized protein</fullName>
    </submittedName>
</protein>
<organism evidence="1 2">
    <name type="scientific">Neurospora hispaniola</name>
    <dbReference type="NCBI Taxonomy" id="588809"/>
    <lineage>
        <taxon>Eukaryota</taxon>
        <taxon>Fungi</taxon>
        <taxon>Dikarya</taxon>
        <taxon>Ascomycota</taxon>
        <taxon>Pezizomycotina</taxon>
        <taxon>Sordariomycetes</taxon>
        <taxon>Sordariomycetidae</taxon>
        <taxon>Sordariales</taxon>
        <taxon>Sordariaceae</taxon>
        <taxon>Neurospora</taxon>
    </lineage>
</organism>
<dbReference type="AlphaFoldDB" id="A0AAJ0I8Q6"/>
<dbReference type="EMBL" id="JAULSX010000004">
    <property type="protein sequence ID" value="KAK3493018.1"/>
    <property type="molecule type" value="Genomic_DNA"/>
</dbReference>
<accession>A0AAJ0I8Q6</accession>